<protein>
    <recommendedName>
        <fullName evidence="3">glucuronosyltransferase</fullName>
        <ecNumber evidence="3">2.4.1.17</ecNumber>
    </recommendedName>
</protein>
<dbReference type="GO" id="GO:0015020">
    <property type="term" value="F:glucuronosyltransferase activity"/>
    <property type="evidence" value="ECO:0007669"/>
    <property type="project" value="UniProtKB-EC"/>
</dbReference>
<evidence type="ECO:0000256" key="4">
    <source>
        <dbReference type="ARBA" id="ARBA00022676"/>
    </source>
</evidence>
<evidence type="ECO:0000256" key="6">
    <source>
        <dbReference type="ARBA" id="ARBA00022692"/>
    </source>
</evidence>
<keyword evidence="5" id="KW-0808">Transferase</keyword>
<dbReference type="Proteomes" id="UP000887540">
    <property type="component" value="Unplaced"/>
</dbReference>
<accession>A0A914DEE0</accession>
<keyword evidence="7" id="KW-0732">Signal</keyword>
<dbReference type="Pfam" id="PF00201">
    <property type="entry name" value="UDPGT"/>
    <property type="match status" value="1"/>
</dbReference>
<keyword evidence="13" id="KW-1185">Reference proteome</keyword>
<dbReference type="PANTHER" id="PTHR48043:SF46">
    <property type="entry name" value="UDP-GLUCURONOSYLTRANSFERASE UGT-60-RELATED"/>
    <property type="match status" value="1"/>
</dbReference>
<comment type="catalytic activity">
    <reaction evidence="11">
        <text>glucuronate acceptor + UDP-alpha-D-glucuronate = acceptor beta-D-glucuronoside + UDP + H(+)</text>
        <dbReference type="Rhea" id="RHEA:21032"/>
        <dbReference type="ChEBI" id="CHEBI:15378"/>
        <dbReference type="ChEBI" id="CHEBI:58052"/>
        <dbReference type="ChEBI" id="CHEBI:58223"/>
        <dbReference type="ChEBI" id="CHEBI:132367"/>
        <dbReference type="ChEBI" id="CHEBI:132368"/>
        <dbReference type="EC" id="2.4.1.17"/>
    </reaction>
</comment>
<evidence type="ECO:0000256" key="10">
    <source>
        <dbReference type="ARBA" id="ARBA00023180"/>
    </source>
</evidence>
<evidence type="ECO:0000256" key="12">
    <source>
        <dbReference type="SAM" id="Phobius"/>
    </source>
</evidence>
<evidence type="ECO:0000313" key="13">
    <source>
        <dbReference type="Proteomes" id="UP000887540"/>
    </source>
</evidence>
<keyword evidence="9 12" id="KW-0472">Membrane</keyword>
<evidence type="ECO:0000256" key="5">
    <source>
        <dbReference type="ARBA" id="ARBA00022679"/>
    </source>
</evidence>
<name>A0A914DEE0_9BILA</name>
<reference evidence="14" key="1">
    <citation type="submission" date="2022-11" db="UniProtKB">
        <authorList>
            <consortium name="WormBaseParasite"/>
        </authorList>
    </citation>
    <scope>IDENTIFICATION</scope>
</reference>
<dbReference type="InterPro" id="IPR050271">
    <property type="entry name" value="UDP-glycosyltransferase"/>
</dbReference>
<dbReference type="FunFam" id="3.40.50.2000:FF:000118">
    <property type="entry name" value="UDP-glucuronosyltransferase"/>
    <property type="match status" value="1"/>
</dbReference>
<keyword evidence="4" id="KW-0328">Glycosyltransferase</keyword>
<evidence type="ECO:0000256" key="9">
    <source>
        <dbReference type="ARBA" id="ARBA00023136"/>
    </source>
</evidence>
<dbReference type="EC" id="2.4.1.17" evidence="3"/>
<dbReference type="Gene3D" id="3.40.50.2000">
    <property type="entry name" value="Glycogen Phosphorylase B"/>
    <property type="match status" value="1"/>
</dbReference>
<evidence type="ECO:0000313" key="14">
    <source>
        <dbReference type="WBParaSite" id="ACRNAN_scaffold2386.g13446.t1"/>
    </source>
</evidence>
<comment type="similarity">
    <text evidence="2">Belongs to the UDP-glycosyltransferase family.</text>
</comment>
<dbReference type="GO" id="GO:0016020">
    <property type="term" value="C:membrane"/>
    <property type="evidence" value="ECO:0007669"/>
    <property type="project" value="UniProtKB-SubCell"/>
</dbReference>
<dbReference type="WBParaSite" id="ACRNAN_scaffold2386.g13446.t1">
    <property type="protein sequence ID" value="ACRNAN_scaffold2386.g13446.t1"/>
    <property type="gene ID" value="ACRNAN_scaffold2386.g13446"/>
</dbReference>
<evidence type="ECO:0000256" key="7">
    <source>
        <dbReference type="ARBA" id="ARBA00022729"/>
    </source>
</evidence>
<dbReference type="InterPro" id="IPR002213">
    <property type="entry name" value="UDP_glucos_trans"/>
</dbReference>
<organism evidence="13 14">
    <name type="scientific">Acrobeloides nanus</name>
    <dbReference type="NCBI Taxonomy" id="290746"/>
    <lineage>
        <taxon>Eukaryota</taxon>
        <taxon>Metazoa</taxon>
        <taxon>Ecdysozoa</taxon>
        <taxon>Nematoda</taxon>
        <taxon>Chromadorea</taxon>
        <taxon>Rhabditida</taxon>
        <taxon>Tylenchina</taxon>
        <taxon>Cephalobomorpha</taxon>
        <taxon>Cephaloboidea</taxon>
        <taxon>Cephalobidae</taxon>
        <taxon>Acrobeloides</taxon>
    </lineage>
</organism>
<comment type="subcellular location">
    <subcellularLocation>
        <location evidence="1">Membrane</location>
        <topology evidence="1">Single-pass membrane protein</topology>
    </subcellularLocation>
</comment>
<keyword evidence="6 12" id="KW-0812">Transmembrane</keyword>
<sequence>MEMNMVSGEFGLPKNVTEVRVPIHFKDTLKLEGLKVFQTMMFNQGDAFDLWWTGQEFKDMRLESCEQMLNVGPEEIQKFRQENFDLAIGHFHDLCPIAIAEKIRISKVAWITHGPSVYDFTAVQMGLRTLPSYVPHPLSSQGDSMAFFGRIVNVAWHFSGIDFVNLPTNLLHEENTMYKKKYINPDTGLDLWDLSQHVNVLFVNGERFLDFPRPLPISITFMGEVGQKPKVGKSKISPEIEKILQKAKKGIVVFSLGTVSNTSSMPEHMASSFVEAFGQFPEYEFLWRMEVELPGASKFPNIHLLRWLPQKDLMSHPQTKLLIAHGGFNSFLEASKAGIPVILMPLFADQFINAKRAQRFGFCEILDKLSLSADSISEKIRTILSDSSYMRNAKKLSSMLSDRPTPDQHAILKHRLKLLVSPRDYFALKAAQKLNFFEFYSLDLLVILLASILLLSY</sequence>
<dbReference type="CDD" id="cd03784">
    <property type="entry name" value="GT1_Gtf-like"/>
    <property type="match status" value="1"/>
</dbReference>
<feature type="transmembrane region" description="Helical" evidence="12">
    <location>
        <begin position="439"/>
        <end position="456"/>
    </location>
</feature>
<evidence type="ECO:0000256" key="3">
    <source>
        <dbReference type="ARBA" id="ARBA00012544"/>
    </source>
</evidence>
<dbReference type="PANTHER" id="PTHR48043">
    <property type="entry name" value="EG:EG0003.4 PROTEIN-RELATED"/>
    <property type="match status" value="1"/>
</dbReference>
<evidence type="ECO:0000256" key="1">
    <source>
        <dbReference type="ARBA" id="ARBA00004167"/>
    </source>
</evidence>
<evidence type="ECO:0000256" key="11">
    <source>
        <dbReference type="ARBA" id="ARBA00047475"/>
    </source>
</evidence>
<keyword evidence="10" id="KW-0325">Glycoprotein</keyword>
<proteinExistence type="inferred from homology"/>
<evidence type="ECO:0000256" key="2">
    <source>
        <dbReference type="ARBA" id="ARBA00009995"/>
    </source>
</evidence>
<dbReference type="SUPFAM" id="SSF53756">
    <property type="entry name" value="UDP-Glycosyltransferase/glycogen phosphorylase"/>
    <property type="match status" value="1"/>
</dbReference>
<evidence type="ECO:0000256" key="8">
    <source>
        <dbReference type="ARBA" id="ARBA00022989"/>
    </source>
</evidence>
<keyword evidence="8 12" id="KW-1133">Transmembrane helix</keyword>
<dbReference type="AlphaFoldDB" id="A0A914DEE0"/>